<dbReference type="PANTHER" id="PTHR43273">
    <property type="entry name" value="ANAEROBIC SULFATASE-MATURATING ENZYME HOMOLOG ASLB-RELATED"/>
    <property type="match status" value="1"/>
</dbReference>
<evidence type="ECO:0000313" key="1">
    <source>
        <dbReference type="EMBL" id="GLT19373.1"/>
    </source>
</evidence>
<proteinExistence type="predicted"/>
<dbReference type="InterPro" id="IPR058240">
    <property type="entry name" value="rSAM_sf"/>
</dbReference>
<dbReference type="EMBL" id="BSPW01000074">
    <property type="protein sequence ID" value="GLT19373.1"/>
    <property type="molecule type" value="Genomic_DNA"/>
</dbReference>
<protein>
    <recommendedName>
        <fullName evidence="3">His-Xaa-Ser system radical SAM maturase HxsB</fullName>
    </recommendedName>
</protein>
<name>A0ABQ6F1J9_9VIBR</name>
<dbReference type="SUPFAM" id="SSF102114">
    <property type="entry name" value="Radical SAM enzymes"/>
    <property type="match status" value="1"/>
</dbReference>
<comment type="caution">
    <text evidence="1">The sequence shown here is derived from an EMBL/GenBank/DDBJ whole genome shotgun (WGS) entry which is preliminary data.</text>
</comment>
<dbReference type="InterPro" id="IPR024023">
    <property type="entry name" value="rSAM_paired_HxsB"/>
</dbReference>
<dbReference type="PANTHER" id="PTHR43273:SF3">
    <property type="entry name" value="ANAEROBIC SULFATASE-MATURATING ENZYME HOMOLOG ASLB-RELATED"/>
    <property type="match status" value="1"/>
</dbReference>
<reference evidence="2" key="1">
    <citation type="journal article" date="2019" name="Int. J. Syst. Evol. Microbiol.">
        <title>The Global Catalogue of Microorganisms (GCM) 10K type strain sequencing project: providing services to taxonomists for standard genome sequencing and annotation.</title>
        <authorList>
            <consortium name="The Broad Institute Genomics Platform"/>
            <consortium name="The Broad Institute Genome Sequencing Center for Infectious Disease"/>
            <person name="Wu L."/>
            <person name="Ma J."/>
        </authorList>
    </citation>
    <scope>NUCLEOTIDE SEQUENCE [LARGE SCALE GENOMIC DNA]</scope>
    <source>
        <strain evidence="2">NBRC 108723</strain>
    </source>
</reference>
<dbReference type="Gene3D" id="3.20.20.70">
    <property type="entry name" value="Aldolase class I"/>
    <property type="match status" value="1"/>
</dbReference>
<organism evidence="1 2">
    <name type="scientific">Vibrio zhanjiangensis</name>
    <dbReference type="NCBI Taxonomy" id="1046128"/>
    <lineage>
        <taxon>Bacteria</taxon>
        <taxon>Pseudomonadati</taxon>
        <taxon>Pseudomonadota</taxon>
        <taxon>Gammaproteobacteria</taxon>
        <taxon>Vibrionales</taxon>
        <taxon>Vibrionaceae</taxon>
        <taxon>Vibrio</taxon>
    </lineage>
</organism>
<dbReference type="InterPro" id="IPR013785">
    <property type="entry name" value="Aldolase_TIM"/>
</dbReference>
<evidence type="ECO:0000313" key="2">
    <source>
        <dbReference type="Proteomes" id="UP001157138"/>
    </source>
</evidence>
<dbReference type="InterPro" id="IPR023867">
    <property type="entry name" value="Sulphatase_maturase_rSAM"/>
</dbReference>
<gene>
    <name evidence="1" type="ORF">GCM10007938_31550</name>
</gene>
<dbReference type="Proteomes" id="UP001157138">
    <property type="component" value="Unassembled WGS sequence"/>
</dbReference>
<keyword evidence="2" id="KW-1185">Reference proteome</keyword>
<accession>A0ABQ6F1J9</accession>
<sequence length="349" mass="39345">MDENNIIPMLKQIKSLSSAPYKLEIQGGEPLLRFDLVQKIYDKAVIILGEGQFEFVIATSLSLLKDEMLVWARSKSVHFSTSIDGSHVIHNSHRILRGGDSFELAKRGIEKIRQCLGDSSVATVTTVTNALLSYPEDIVATHIQLGLKDIFVRPVSPYGFANNNGTDEYDITEFMSFYERLLTILSKYHRYGNKLVEHSALIHIKRILNAEYSGYADLKSPSGVVLNSLVFNYDGRIYGSDEARMLQKSNPKIDFSLGTIQSPQFKNSQFHQSVISQSFSLSHPGCYHCAFQPYCGADPCQNISVFGEPVGDKSLSRFCQYHKSMFKLILNHLHKEDDVGLMLKEWVYG</sequence>
<evidence type="ECO:0008006" key="3">
    <source>
        <dbReference type="Google" id="ProtNLM"/>
    </source>
</evidence>
<dbReference type="NCBIfam" id="TIGR03978">
    <property type="entry name" value="rSAM_paired_1"/>
    <property type="match status" value="1"/>
</dbReference>